<dbReference type="KEGG" id="falb:HYN59_02430"/>
<keyword evidence="2" id="KW-1185">Reference proteome</keyword>
<dbReference type="RefSeq" id="WP_108776745.1">
    <property type="nucleotide sequence ID" value="NZ_CP029186.1"/>
</dbReference>
<accession>A0A2S1QUH4</accession>
<name>A0A2S1QUH4_9FLAO</name>
<evidence type="ECO:0000313" key="1">
    <source>
        <dbReference type="EMBL" id="AWH84035.1"/>
    </source>
</evidence>
<organism evidence="1 2">
    <name type="scientific">Flavobacterium album</name>
    <dbReference type="NCBI Taxonomy" id="2175091"/>
    <lineage>
        <taxon>Bacteria</taxon>
        <taxon>Pseudomonadati</taxon>
        <taxon>Bacteroidota</taxon>
        <taxon>Flavobacteriia</taxon>
        <taxon>Flavobacteriales</taxon>
        <taxon>Flavobacteriaceae</taxon>
        <taxon>Flavobacterium</taxon>
    </lineage>
</organism>
<dbReference type="Proteomes" id="UP000244929">
    <property type="component" value="Chromosome"/>
</dbReference>
<dbReference type="EMBL" id="CP029186">
    <property type="protein sequence ID" value="AWH84035.1"/>
    <property type="molecule type" value="Genomic_DNA"/>
</dbReference>
<evidence type="ECO:0000313" key="2">
    <source>
        <dbReference type="Proteomes" id="UP000244929"/>
    </source>
</evidence>
<reference evidence="1 2" key="1">
    <citation type="submission" date="2018-04" db="EMBL/GenBank/DDBJ databases">
        <title>Genome sequencing of Flavobacterium sp. HYN0059.</title>
        <authorList>
            <person name="Yi H."/>
            <person name="Baek C."/>
        </authorList>
    </citation>
    <scope>NUCLEOTIDE SEQUENCE [LARGE SCALE GENOMIC DNA]</scope>
    <source>
        <strain evidence="1 2">HYN0059</strain>
    </source>
</reference>
<dbReference type="AlphaFoldDB" id="A0A2S1QUH4"/>
<sequence length="245" mass="28398">MSESPGVKAGLSFFKLNTVVNPVFSIFGQPFIMTRHFITLLLLLLLLSCSNKPDIVLQYQFSEHIIDYDGSDKYDTRIGYREFFPEFAVMNYEVAHADFVATDSTVNVWKDGKLVKRYNDFSYTHGYGLKKYKVSDFIYDSYGPEVISHCSCWPKDKPRGSWEISIGNYEYSVFEENGKNFVAICDKDKMQVLPLRDVENSIGPPIINFHYFYYDKSPEMFVYTPIADYREAKAYCLDVYSVTKP</sequence>
<proteinExistence type="predicted"/>
<gene>
    <name evidence="1" type="ORF">HYN59_02430</name>
</gene>
<protein>
    <submittedName>
        <fullName evidence="1">Uncharacterized protein</fullName>
    </submittedName>
</protein>